<dbReference type="Proteomes" id="UP000238701">
    <property type="component" value="Unassembled WGS sequence"/>
</dbReference>
<dbReference type="EMBL" id="OMOD01000013">
    <property type="protein sequence ID" value="SPF32809.1"/>
    <property type="molecule type" value="Genomic_DNA"/>
</dbReference>
<keyword evidence="1" id="KW-0732">Signal</keyword>
<organism evidence="2 3">
    <name type="scientific">Candidatus Sulfotelmatobacter kueseliae</name>
    <dbReference type="NCBI Taxonomy" id="2042962"/>
    <lineage>
        <taxon>Bacteria</taxon>
        <taxon>Pseudomonadati</taxon>
        <taxon>Acidobacteriota</taxon>
        <taxon>Terriglobia</taxon>
        <taxon>Terriglobales</taxon>
        <taxon>Candidatus Korobacteraceae</taxon>
        <taxon>Candidatus Sulfotelmatobacter</taxon>
    </lineage>
</organism>
<gene>
    <name evidence="2" type="ORF">SBA1_110016</name>
</gene>
<protein>
    <submittedName>
        <fullName evidence="2">Uncharacterized protein</fullName>
    </submittedName>
</protein>
<reference evidence="3" key="1">
    <citation type="submission" date="2018-02" db="EMBL/GenBank/DDBJ databases">
        <authorList>
            <person name="Hausmann B."/>
        </authorList>
    </citation>
    <scope>NUCLEOTIDE SEQUENCE [LARGE SCALE GENOMIC DNA]</scope>
    <source>
        <strain evidence="3">Peat soil MAG SbA1</strain>
    </source>
</reference>
<sequence>MALAAASMSLKVFGLTAAVCAMTARVAVSTLSTALQQGHVTSKLGDFFAICANDTAKDSQGSGTSLHYS</sequence>
<evidence type="ECO:0000313" key="2">
    <source>
        <dbReference type="EMBL" id="SPF32809.1"/>
    </source>
</evidence>
<evidence type="ECO:0000256" key="1">
    <source>
        <dbReference type="SAM" id="SignalP"/>
    </source>
</evidence>
<dbReference type="AlphaFoldDB" id="A0A2U3JZN0"/>
<name>A0A2U3JZN0_9BACT</name>
<proteinExistence type="predicted"/>
<accession>A0A2U3JZN0</accession>
<feature type="chain" id="PRO_5015519950" evidence="1">
    <location>
        <begin position="18"/>
        <end position="69"/>
    </location>
</feature>
<evidence type="ECO:0000313" key="3">
    <source>
        <dbReference type="Proteomes" id="UP000238701"/>
    </source>
</evidence>
<feature type="signal peptide" evidence="1">
    <location>
        <begin position="1"/>
        <end position="17"/>
    </location>
</feature>